<gene>
    <name evidence="1" type="ORF">J437_LFUL016730</name>
</gene>
<reference evidence="1" key="2">
    <citation type="submission" date="2017-10" db="EMBL/GenBank/DDBJ databases">
        <title>Ladona fulva Genome sequencing and assembly.</title>
        <authorList>
            <person name="Murali S."/>
            <person name="Richards S."/>
            <person name="Bandaranaike D."/>
            <person name="Bellair M."/>
            <person name="Blankenburg K."/>
            <person name="Chao H."/>
            <person name="Dinh H."/>
            <person name="Doddapaneni H."/>
            <person name="Dugan-Rocha S."/>
            <person name="Elkadiri S."/>
            <person name="Gnanaolivu R."/>
            <person name="Hernandez B."/>
            <person name="Skinner E."/>
            <person name="Javaid M."/>
            <person name="Lee S."/>
            <person name="Li M."/>
            <person name="Ming W."/>
            <person name="Munidasa M."/>
            <person name="Muniz J."/>
            <person name="Nguyen L."/>
            <person name="Hughes D."/>
            <person name="Osuji N."/>
            <person name="Pu L.-L."/>
            <person name="Puazo M."/>
            <person name="Qu C."/>
            <person name="Quiroz J."/>
            <person name="Raj R."/>
            <person name="Weissenberger G."/>
            <person name="Xin Y."/>
            <person name="Zou X."/>
            <person name="Han Y."/>
            <person name="Worley K."/>
            <person name="Muzny D."/>
            <person name="Gibbs R."/>
        </authorList>
    </citation>
    <scope>NUCLEOTIDE SEQUENCE</scope>
    <source>
        <strain evidence="1">Sampled in the wild</strain>
    </source>
</reference>
<dbReference type="SUPFAM" id="SSF52980">
    <property type="entry name" value="Restriction endonuclease-like"/>
    <property type="match status" value="1"/>
</dbReference>
<dbReference type="EMBL" id="KZ309060">
    <property type="protein sequence ID" value="KAG8236693.1"/>
    <property type="molecule type" value="Genomic_DNA"/>
</dbReference>
<keyword evidence="2" id="KW-1185">Reference proteome</keyword>
<dbReference type="InterPro" id="IPR051703">
    <property type="entry name" value="NF-kappa-B_Signaling_Reg"/>
</dbReference>
<dbReference type="PANTHER" id="PTHR46609">
    <property type="entry name" value="EXONUCLEASE, PHAGE-TYPE/RECB, C-TERMINAL DOMAIN-CONTAINING PROTEIN"/>
    <property type="match status" value="1"/>
</dbReference>
<evidence type="ECO:0000313" key="2">
    <source>
        <dbReference type="Proteomes" id="UP000792457"/>
    </source>
</evidence>
<dbReference type="InterPro" id="IPR011604">
    <property type="entry name" value="PDDEXK-like_dom_sf"/>
</dbReference>
<comment type="caution">
    <text evidence="1">The sequence shown here is derived from an EMBL/GenBank/DDBJ whole genome shotgun (WGS) entry which is preliminary data.</text>
</comment>
<dbReference type="Proteomes" id="UP000792457">
    <property type="component" value="Unassembled WGS sequence"/>
</dbReference>
<sequence length="106" mass="12432">MENQGNFMLRRRNAYYFQVQGQLEICNNNFCNFLVWSPGIIIQRIERDREFWRKNLMGLLEVFILNFLLPEICRGCYERIYAFGRISATSAIDAYLRSGPAVPSAL</sequence>
<protein>
    <submittedName>
        <fullName evidence="1">Uncharacterized protein</fullName>
    </submittedName>
</protein>
<reference evidence="1" key="1">
    <citation type="submission" date="2013-04" db="EMBL/GenBank/DDBJ databases">
        <authorList>
            <person name="Qu J."/>
            <person name="Murali S.C."/>
            <person name="Bandaranaike D."/>
            <person name="Bellair M."/>
            <person name="Blankenburg K."/>
            <person name="Chao H."/>
            <person name="Dinh H."/>
            <person name="Doddapaneni H."/>
            <person name="Downs B."/>
            <person name="Dugan-Rocha S."/>
            <person name="Elkadiri S."/>
            <person name="Gnanaolivu R.D."/>
            <person name="Hernandez B."/>
            <person name="Javaid M."/>
            <person name="Jayaseelan J.C."/>
            <person name="Lee S."/>
            <person name="Li M."/>
            <person name="Ming W."/>
            <person name="Munidasa M."/>
            <person name="Muniz J."/>
            <person name="Nguyen L."/>
            <person name="Ongeri F."/>
            <person name="Osuji N."/>
            <person name="Pu L.-L."/>
            <person name="Puazo M."/>
            <person name="Qu C."/>
            <person name="Quiroz J."/>
            <person name="Raj R."/>
            <person name="Weissenberger G."/>
            <person name="Xin Y."/>
            <person name="Zou X."/>
            <person name="Han Y."/>
            <person name="Richards S."/>
            <person name="Worley K."/>
            <person name="Muzny D."/>
            <person name="Gibbs R."/>
        </authorList>
    </citation>
    <scope>NUCLEOTIDE SEQUENCE</scope>
    <source>
        <strain evidence="1">Sampled in the wild</strain>
    </source>
</reference>
<accession>A0A8K0KLW4</accession>
<dbReference type="GO" id="GO:0006281">
    <property type="term" value="P:DNA repair"/>
    <property type="evidence" value="ECO:0007669"/>
    <property type="project" value="UniProtKB-ARBA"/>
</dbReference>
<dbReference type="AlphaFoldDB" id="A0A8K0KLW4"/>
<name>A0A8K0KLW4_LADFU</name>
<proteinExistence type="predicted"/>
<dbReference type="PANTHER" id="PTHR46609:SF8">
    <property type="entry name" value="YQAJ VIRAL RECOMBINASE DOMAIN-CONTAINING PROTEIN"/>
    <property type="match status" value="1"/>
</dbReference>
<dbReference type="InterPro" id="IPR011335">
    <property type="entry name" value="Restrct_endonuc-II-like"/>
</dbReference>
<dbReference type="OrthoDB" id="6781756at2759"/>
<dbReference type="Gene3D" id="3.90.320.10">
    <property type="match status" value="1"/>
</dbReference>
<organism evidence="1 2">
    <name type="scientific">Ladona fulva</name>
    <name type="common">Scarce chaser dragonfly</name>
    <name type="synonym">Libellula fulva</name>
    <dbReference type="NCBI Taxonomy" id="123851"/>
    <lineage>
        <taxon>Eukaryota</taxon>
        <taxon>Metazoa</taxon>
        <taxon>Ecdysozoa</taxon>
        <taxon>Arthropoda</taxon>
        <taxon>Hexapoda</taxon>
        <taxon>Insecta</taxon>
        <taxon>Pterygota</taxon>
        <taxon>Palaeoptera</taxon>
        <taxon>Odonata</taxon>
        <taxon>Epiprocta</taxon>
        <taxon>Anisoptera</taxon>
        <taxon>Libelluloidea</taxon>
        <taxon>Libellulidae</taxon>
        <taxon>Ladona</taxon>
    </lineage>
</organism>
<evidence type="ECO:0000313" key="1">
    <source>
        <dbReference type="EMBL" id="KAG8236693.1"/>
    </source>
</evidence>